<dbReference type="OrthoDB" id="2152248at2759"/>
<organism evidence="1 2">
    <name type="scientific">Kuraishia capsulata CBS 1993</name>
    <dbReference type="NCBI Taxonomy" id="1382522"/>
    <lineage>
        <taxon>Eukaryota</taxon>
        <taxon>Fungi</taxon>
        <taxon>Dikarya</taxon>
        <taxon>Ascomycota</taxon>
        <taxon>Saccharomycotina</taxon>
        <taxon>Pichiomycetes</taxon>
        <taxon>Pichiales</taxon>
        <taxon>Pichiaceae</taxon>
        <taxon>Kuraishia</taxon>
    </lineage>
</organism>
<proteinExistence type="predicted"/>
<accession>W6MSQ9</accession>
<reference evidence="1" key="1">
    <citation type="submission" date="2013-12" db="EMBL/GenBank/DDBJ databases">
        <authorList>
            <person name="Genoscope - CEA"/>
        </authorList>
    </citation>
    <scope>NUCLEOTIDE SEQUENCE</scope>
    <source>
        <strain evidence="1">CBS 1993</strain>
    </source>
</reference>
<dbReference type="InterPro" id="IPR029058">
    <property type="entry name" value="AB_hydrolase_fold"/>
</dbReference>
<dbReference type="STRING" id="1382522.W6MSQ9"/>
<reference evidence="1" key="2">
    <citation type="submission" date="2014-02" db="EMBL/GenBank/DDBJ databases">
        <title>Complete DNA sequence of /Kuraishia capsulata/ illustrates novel genomic features among budding yeasts (/Saccharomycotina/).</title>
        <authorList>
            <person name="Morales L."/>
            <person name="Noel B."/>
            <person name="Porcel B."/>
            <person name="Marcet-Houben M."/>
            <person name="Hullo M-F."/>
            <person name="Sacerdot C."/>
            <person name="Tekaia F."/>
            <person name="Leh-Louis V."/>
            <person name="Despons L."/>
            <person name="Khanna V."/>
            <person name="Aury J-M."/>
            <person name="Barbe V."/>
            <person name="Couloux A."/>
            <person name="Labadie K."/>
            <person name="Pelletier E."/>
            <person name="Souciet J-L."/>
            <person name="Boekhout T."/>
            <person name="Gabaldon T."/>
            <person name="Wincker P."/>
            <person name="Dujon B."/>
        </authorList>
    </citation>
    <scope>NUCLEOTIDE SEQUENCE</scope>
    <source>
        <strain evidence="1">CBS 1993</strain>
    </source>
</reference>
<dbReference type="EMBL" id="HG793125">
    <property type="protein sequence ID" value="CDK24815.1"/>
    <property type="molecule type" value="Genomic_DNA"/>
</dbReference>
<dbReference type="GeneID" id="34518218"/>
<dbReference type="AlphaFoldDB" id="W6MSQ9"/>
<evidence type="ECO:0008006" key="3">
    <source>
        <dbReference type="Google" id="ProtNLM"/>
    </source>
</evidence>
<dbReference type="Gene3D" id="3.40.50.1820">
    <property type="entry name" value="alpha/beta hydrolase"/>
    <property type="match status" value="1"/>
</dbReference>
<evidence type="ECO:0000313" key="1">
    <source>
        <dbReference type="EMBL" id="CDK24815.1"/>
    </source>
</evidence>
<gene>
    <name evidence="1" type="ORF">KUCA_T00000782001</name>
</gene>
<dbReference type="Proteomes" id="UP000019384">
    <property type="component" value="Unassembled WGS sequence"/>
</dbReference>
<sequence>MGWYPYPVDADSKLIKSQLLIAGVKVHAYGLDNVTPPKAGETKKVAALFVLHGRTNTHLFSGSIAHIIVDGRLKLDSNPELPLVAFTIDLPNHGERAVDLCRNETGPVNPFEVIDLASMCNAAAYDVKNILEYLPAYCPQFDFVPYVLGTSMGGHIAFKLASLVPLSGIIDVVGAPDLASLYYHRVINTPFSECAPGIYKKAYEELDLSEESKKRYPKALHESLSLSTKKYYSIAHGIPTFLVYGEKDNIVSPVYVSELEQLKGFPGTDIEVYSEPVGHTTTMSMIEAIKTWLYKRLDQAV</sequence>
<evidence type="ECO:0000313" key="2">
    <source>
        <dbReference type="Proteomes" id="UP000019384"/>
    </source>
</evidence>
<dbReference type="SUPFAM" id="SSF53474">
    <property type="entry name" value="alpha/beta-Hydrolases"/>
    <property type="match status" value="1"/>
</dbReference>
<protein>
    <recommendedName>
        <fullName evidence="3">AB hydrolase-1 domain-containing protein</fullName>
    </recommendedName>
</protein>
<keyword evidence="2" id="KW-1185">Reference proteome</keyword>
<dbReference type="HOGENOM" id="CLU_048444_0_0_1"/>
<dbReference type="RefSeq" id="XP_022456830.1">
    <property type="nucleotide sequence ID" value="XM_022605354.1"/>
</dbReference>
<name>W6MSQ9_9ASCO</name>